<dbReference type="OrthoDB" id="7211155at2"/>
<name>A0A370NBQ5_9BURK</name>
<keyword evidence="5" id="KW-1185">Reference proteome</keyword>
<dbReference type="CDD" id="cd05233">
    <property type="entry name" value="SDR_c"/>
    <property type="match status" value="1"/>
</dbReference>
<comment type="caution">
    <text evidence="4">The sequence shown here is derived from an EMBL/GenBank/DDBJ whole genome shotgun (WGS) entry which is preliminary data.</text>
</comment>
<gene>
    <name evidence="4" type="ORF">DLM46_08925</name>
</gene>
<dbReference type="EMBL" id="QHKS01000005">
    <property type="protein sequence ID" value="RDK03022.1"/>
    <property type="molecule type" value="Genomic_DNA"/>
</dbReference>
<accession>A0A370NBQ5</accession>
<dbReference type="InterPro" id="IPR002347">
    <property type="entry name" value="SDR_fam"/>
</dbReference>
<dbReference type="PANTHER" id="PTHR43618:SF8">
    <property type="entry name" value="7ALPHA-HYDROXYSTEROID DEHYDROGENASE"/>
    <property type="match status" value="1"/>
</dbReference>
<evidence type="ECO:0000313" key="4">
    <source>
        <dbReference type="EMBL" id="RDK03022.1"/>
    </source>
</evidence>
<proteinExistence type="inferred from homology"/>
<keyword evidence="2" id="KW-0521">NADP</keyword>
<reference evidence="5" key="1">
    <citation type="submission" date="2018-05" db="EMBL/GenBank/DDBJ databases">
        <authorList>
            <person name="Feng T."/>
        </authorList>
    </citation>
    <scope>NUCLEOTIDE SEQUENCE [LARGE SCALE GENOMIC DNA]</scope>
    <source>
        <strain evidence="5">S27</strain>
    </source>
</reference>
<evidence type="ECO:0000256" key="2">
    <source>
        <dbReference type="ARBA" id="ARBA00022857"/>
    </source>
</evidence>
<dbReference type="GO" id="GO:0016491">
    <property type="term" value="F:oxidoreductase activity"/>
    <property type="evidence" value="ECO:0007669"/>
    <property type="project" value="UniProtKB-KW"/>
</dbReference>
<dbReference type="AlphaFoldDB" id="A0A370NBQ5"/>
<keyword evidence="3" id="KW-0560">Oxidoreductase</keyword>
<comment type="similarity">
    <text evidence="1">Belongs to the short-chain dehydrogenases/reductases (SDR) family.</text>
</comment>
<dbReference type="Proteomes" id="UP000254875">
    <property type="component" value="Unassembled WGS sequence"/>
</dbReference>
<evidence type="ECO:0000256" key="3">
    <source>
        <dbReference type="ARBA" id="ARBA00023002"/>
    </source>
</evidence>
<protein>
    <submittedName>
        <fullName evidence="4">Short-chain dehydrogenase</fullName>
    </submittedName>
</protein>
<organism evidence="4 5">
    <name type="scientific">Paraburkholderia lacunae</name>
    <dbReference type="NCBI Taxonomy" id="2211104"/>
    <lineage>
        <taxon>Bacteria</taxon>
        <taxon>Pseudomonadati</taxon>
        <taxon>Pseudomonadota</taxon>
        <taxon>Betaproteobacteria</taxon>
        <taxon>Burkholderiales</taxon>
        <taxon>Burkholderiaceae</taxon>
        <taxon>Paraburkholderia</taxon>
    </lineage>
</organism>
<dbReference type="InterPro" id="IPR052178">
    <property type="entry name" value="Sec_Metab_Biosynth_SDR"/>
</dbReference>
<evidence type="ECO:0000313" key="5">
    <source>
        <dbReference type="Proteomes" id="UP000254875"/>
    </source>
</evidence>
<sequence length="265" mass="27575">MTGRWDVLLHVTNMEEPAMANLSRTPVTLIGASRGLGRVLAETFHRLGAQVLVVARGQAGLDAVARDLPGVAVLACDASAADAPDRVFAIQAPRILILCGGAIPPCRPFPEVDWEAFSGNWNNDVRMSFHFLQAALKRPLPPGATVVTITSGAVRQGSPISGGYAGAKQMQIFMTGYAQKAADRTGLDLRFLSLAPARLMPQTDIGAAAVKGYAAFNGTSEAAFLEAMGPGQTPQQVADVLLDLIGEAPPGGNFIVSADGVAALS</sequence>
<dbReference type="PANTHER" id="PTHR43618">
    <property type="entry name" value="7-ALPHA-HYDROXYSTEROID DEHYDROGENASE"/>
    <property type="match status" value="1"/>
</dbReference>
<dbReference type="SUPFAM" id="SSF51735">
    <property type="entry name" value="NAD(P)-binding Rossmann-fold domains"/>
    <property type="match status" value="1"/>
</dbReference>
<dbReference type="Pfam" id="PF00106">
    <property type="entry name" value="adh_short"/>
    <property type="match status" value="1"/>
</dbReference>
<evidence type="ECO:0000256" key="1">
    <source>
        <dbReference type="ARBA" id="ARBA00006484"/>
    </source>
</evidence>
<dbReference type="Gene3D" id="3.40.50.720">
    <property type="entry name" value="NAD(P)-binding Rossmann-like Domain"/>
    <property type="match status" value="1"/>
</dbReference>
<dbReference type="InterPro" id="IPR036291">
    <property type="entry name" value="NAD(P)-bd_dom_sf"/>
</dbReference>